<sequence length="138" mass="14706">MTSDNLGFIDYCVGQACDITIENFGLHYAEYTGTFYDAVDDPYPFSVDGIWISLAEPVRGTMTPSVSSPPVVSFPSGVFWVRLSTGAVALDGTPISTFGSATVPVDQVTGIYDGGVLTLYIGYETVDATTMSLTLTTF</sequence>
<dbReference type="EMBL" id="CP114040">
    <property type="protein sequence ID" value="WAS90062.1"/>
    <property type="molecule type" value="Genomic_DNA"/>
</dbReference>
<evidence type="ECO:0000313" key="2">
    <source>
        <dbReference type="Proteomes" id="UP001164459"/>
    </source>
</evidence>
<evidence type="ECO:0008006" key="3">
    <source>
        <dbReference type="Google" id="ProtNLM"/>
    </source>
</evidence>
<dbReference type="Proteomes" id="UP001164459">
    <property type="component" value="Chromosome"/>
</dbReference>
<organism evidence="1 2">
    <name type="scientific">Nannocystis punicea</name>
    <dbReference type="NCBI Taxonomy" id="2995304"/>
    <lineage>
        <taxon>Bacteria</taxon>
        <taxon>Pseudomonadati</taxon>
        <taxon>Myxococcota</taxon>
        <taxon>Polyangia</taxon>
        <taxon>Nannocystales</taxon>
        <taxon>Nannocystaceae</taxon>
        <taxon>Nannocystis</taxon>
    </lineage>
</organism>
<dbReference type="RefSeq" id="WP_269032396.1">
    <property type="nucleotide sequence ID" value="NZ_CP114040.1"/>
</dbReference>
<evidence type="ECO:0000313" key="1">
    <source>
        <dbReference type="EMBL" id="WAS90062.1"/>
    </source>
</evidence>
<name>A0ABY7GT06_9BACT</name>
<gene>
    <name evidence="1" type="ORF">O0S08_28035</name>
</gene>
<proteinExistence type="predicted"/>
<keyword evidence="2" id="KW-1185">Reference proteome</keyword>
<accession>A0ABY7GT06</accession>
<reference evidence="1" key="1">
    <citation type="submission" date="2022-11" db="EMBL/GenBank/DDBJ databases">
        <title>Minimal conservation of predation-associated metabolite biosynthetic gene clusters underscores biosynthetic potential of Myxococcota including descriptions for ten novel species: Archangium lansinium sp. nov., Myxococcus landrumus sp. nov., Nannocystis bai.</title>
        <authorList>
            <person name="Ahearne A."/>
            <person name="Stevens C."/>
            <person name="Dowd S."/>
        </authorList>
    </citation>
    <scope>NUCLEOTIDE SEQUENCE</scope>
    <source>
        <strain evidence="1">Fl3</strain>
    </source>
</reference>
<protein>
    <recommendedName>
        <fullName evidence="3">PA14 domain-containing protein</fullName>
    </recommendedName>
</protein>